<dbReference type="PANTHER" id="PTHR37533">
    <property type="entry name" value="FLAGELLAR HOOK-LENGTH CONTROL PROTEIN"/>
    <property type="match status" value="1"/>
</dbReference>
<sequence>MAGIHVLLDSLKGGNKLEKATTPKGKDVIVSPENAAEVFAAILSGSMNLNSNPKGQNSSLAGQDMEGTQSAGNSVQIPQKQSTKGNVLLGYGNFALPFLTQLMLQSDFPAGKEANSGSVVSQGTGGLLTADAQLTNAKAAMVDINSSLVNSGVVNSSEVPQVSDESLATTGMASPKPQGENTGITELDKYRLVISQLLEVLSGEITSPQGNPLNLGTGTEALSQDVTKLFQGDNLITQALSLEGDKARQAGGSAISNSAVAKVLSPLKGFSTNSLNLDVAKSVQGDKAQGLLAGLPKEITALASKEDTLSSGITGIEALSQDILKVVRDWKMLTSDLKGTKSLLDALGPGIKGDIVPTVQGSSDSPVKQLKGTDVDQVATQAQVKDTVFPTNVRLKPEKMDFHASQFPEQPHAVNDAQNQNASTAIGVASNTVVANVASGKTVAIPVWEQISTGFREQILNRHQELKELDIQLHPAELGKVQINLRWENGLVHLQVQASEAATGTILQNQLSDLRHTLTDQGVNCGTLQMGQGGDQRQNQRGDESRKMFNQNSNSNADEELIPDTSPFLGGQDEINRINVTA</sequence>
<dbReference type="CDD" id="cd17470">
    <property type="entry name" value="T3SS_Flik_C"/>
    <property type="match status" value="1"/>
</dbReference>
<keyword evidence="4" id="KW-1185">Reference proteome</keyword>
<organism evidence="3 4">
    <name type="scientific">Desulfosporosinus metallidurans</name>
    <dbReference type="NCBI Taxonomy" id="1888891"/>
    <lineage>
        <taxon>Bacteria</taxon>
        <taxon>Bacillati</taxon>
        <taxon>Bacillota</taxon>
        <taxon>Clostridia</taxon>
        <taxon>Eubacteriales</taxon>
        <taxon>Desulfitobacteriaceae</taxon>
        <taxon>Desulfosporosinus</taxon>
    </lineage>
</organism>
<dbReference type="InterPro" id="IPR038610">
    <property type="entry name" value="FliK-like_C_sf"/>
</dbReference>
<reference evidence="3 4" key="1">
    <citation type="submission" date="2016-09" db="EMBL/GenBank/DDBJ databases">
        <title>Complete genome of Desulfosporosinus sp. OL.</title>
        <authorList>
            <person name="Mardanov A."/>
            <person name="Beletsky A."/>
            <person name="Panova A."/>
            <person name="Karnachuk O."/>
            <person name="Ravin N."/>
        </authorList>
    </citation>
    <scope>NUCLEOTIDE SEQUENCE [LARGE SCALE GENOMIC DNA]</scope>
    <source>
        <strain evidence="3 4">OL</strain>
    </source>
</reference>
<dbReference type="InterPro" id="IPR052563">
    <property type="entry name" value="FliK"/>
</dbReference>
<evidence type="ECO:0000313" key="3">
    <source>
        <dbReference type="EMBL" id="OLN33481.1"/>
    </source>
</evidence>
<proteinExistence type="predicted"/>
<dbReference type="AlphaFoldDB" id="A0A1Q8R1W4"/>
<dbReference type="PANTHER" id="PTHR37533:SF2">
    <property type="entry name" value="FLAGELLAR HOOK-LENGTH CONTROL PROTEIN"/>
    <property type="match status" value="1"/>
</dbReference>
<keyword evidence="3" id="KW-0969">Cilium</keyword>
<name>A0A1Q8R1W4_9FIRM</name>
<dbReference type="InterPro" id="IPR021136">
    <property type="entry name" value="Flagellar_hook_control-like_C"/>
</dbReference>
<dbReference type="Proteomes" id="UP000186102">
    <property type="component" value="Unassembled WGS sequence"/>
</dbReference>
<feature type="domain" description="Flagellar hook-length control protein-like C-terminal" evidence="2">
    <location>
        <begin position="460"/>
        <end position="538"/>
    </location>
</feature>
<evidence type="ECO:0000313" key="4">
    <source>
        <dbReference type="Proteomes" id="UP000186102"/>
    </source>
</evidence>
<evidence type="ECO:0000256" key="1">
    <source>
        <dbReference type="SAM" id="MobiDB-lite"/>
    </source>
</evidence>
<dbReference type="Gene3D" id="3.30.750.140">
    <property type="match status" value="1"/>
</dbReference>
<feature type="region of interest" description="Disordered" evidence="1">
    <location>
        <begin position="526"/>
        <end position="572"/>
    </location>
</feature>
<keyword evidence="3" id="KW-0966">Cell projection</keyword>
<keyword evidence="3" id="KW-0282">Flagellum</keyword>
<evidence type="ECO:0000259" key="2">
    <source>
        <dbReference type="Pfam" id="PF02120"/>
    </source>
</evidence>
<dbReference type="OrthoDB" id="1792985at2"/>
<accession>A0A1Q8R1W4</accession>
<feature type="region of interest" description="Disordered" evidence="1">
    <location>
        <begin position="50"/>
        <end position="78"/>
    </location>
</feature>
<dbReference type="Pfam" id="PF02120">
    <property type="entry name" value="Flg_hook"/>
    <property type="match status" value="1"/>
</dbReference>
<dbReference type="RefSeq" id="WP_075363522.1">
    <property type="nucleotide sequence ID" value="NZ_MLBF01000003.1"/>
</dbReference>
<comment type="caution">
    <text evidence="3">The sequence shown here is derived from an EMBL/GenBank/DDBJ whole genome shotgun (WGS) entry which is preliminary data.</text>
</comment>
<gene>
    <name evidence="3" type="ORF">DSOL_0728</name>
</gene>
<dbReference type="EMBL" id="MLBF01000003">
    <property type="protein sequence ID" value="OLN33481.1"/>
    <property type="molecule type" value="Genomic_DNA"/>
</dbReference>
<protein>
    <submittedName>
        <fullName evidence="3">Flagellar hook-length control protein FliK</fullName>
    </submittedName>
</protein>
<dbReference type="STRING" id="1888891.DSOL_0728"/>
<feature type="compositionally biased region" description="Basic and acidic residues" evidence="1">
    <location>
        <begin position="538"/>
        <end position="547"/>
    </location>
</feature>